<evidence type="ECO:0000313" key="1">
    <source>
        <dbReference type="EMBL" id="GAI44555.1"/>
    </source>
</evidence>
<sequence length="95" mass="10095">MRADLAAVNQMAISQQAQPQVINALNQEVSSLEATAAAFATTLDNFSAGRDEINADLAQINSCLPGWRDMPSVTVSDDTKTLTVQGLANNKKAVF</sequence>
<name>X1Q0E1_9ZZZZ</name>
<organism evidence="1">
    <name type="scientific">marine sediment metagenome</name>
    <dbReference type="NCBI Taxonomy" id="412755"/>
    <lineage>
        <taxon>unclassified sequences</taxon>
        <taxon>metagenomes</taxon>
        <taxon>ecological metagenomes</taxon>
    </lineage>
</organism>
<dbReference type="AlphaFoldDB" id="X1Q0E1"/>
<proteinExistence type="predicted"/>
<dbReference type="EMBL" id="BARV01029418">
    <property type="protein sequence ID" value="GAI44555.1"/>
    <property type="molecule type" value="Genomic_DNA"/>
</dbReference>
<comment type="caution">
    <text evidence="1">The sequence shown here is derived from an EMBL/GenBank/DDBJ whole genome shotgun (WGS) entry which is preliminary data.</text>
</comment>
<gene>
    <name evidence="1" type="ORF">S06H3_46912</name>
</gene>
<feature type="non-terminal residue" evidence="1">
    <location>
        <position position="95"/>
    </location>
</feature>
<reference evidence="1" key="1">
    <citation type="journal article" date="2014" name="Front. Microbiol.">
        <title>High frequency of phylogenetically diverse reductive dehalogenase-homologous genes in deep subseafloor sedimentary metagenomes.</title>
        <authorList>
            <person name="Kawai M."/>
            <person name="Futagami T."/>
            <person name="Toyoda A."/>
            <person name="Takaki Y."/>
            <person name="Nishi S."/>
            <person name="Hori S."/>
            <person name="Arai W."/>
            <person name="Tsubouchi T."/>
            <person name="Morono Y."/>
            <person name="Uchiyama I."/>
            <person name="Ito T."/>
            <person name="Fujiyama A."/>
            <person name="Inagaki F."/>
            <person name="Takami H."/>
        </authorList>
    </citation>
    <scope>NUCLEOTIDE SEQUENCE</scope>
    <source>
        <strain evidence="1">Expedition CK06-06</strain>
    </source>
</reference>
<accession>X1Q0E1</accession>
<protein>
    <submittedName>
        <fullName evidence="1">Uncharacterized protein</fullName>
    </submittedName>
</protein>